<dbReference type="InterPro" id="IPR011008">
    <property type="entry name" value="Dimeric_a/b-barrel"/>
</dbReference>
<dbReference type="SUPFAM" id="SSF54909">
    <property type="entry name" value="Dimeric alpha+beta barrel"/>
    <property type="match status" value="1"/>
</dbReference>
<dbReference type="Gene3D" id="1.10.10.10">
    <property type="entry name" value="Winged helix-like DNA-binding domain superfamily/Winged helix DNA-binding domain"/>
    <property type="match status" value="1"/>
</dbReference>
<accession>A0A7C1PC65</accession>
<organism evidence="4">
    <name type="scientific">Thermofilum pendens</name>
    <dbReference type="NCBI Taxonomy" id="2269"/>
    <lineage>
        <taxon>Archaea</taxon>
        <taxon>Thermoproteota</taxon>
        <taxon>Thermoprotei</taxon>
        <taxon>Thermofilales</taxon>
        <taxon>Thermofilaceae</taxon>
        <taxon>Thermofilum</taxon>
    </lineage>
</organism>
<gene>
    <name evidence="5" type="ORF">ENM88_08365</name>
    <name evidence="4" type="ORF">ENP77_02380</name>
</gene>
<protein>
    <submittedName>
        <fullName evidence="4">AsnC family transcriptional regulator</fullName>
    </submittedName>
</protein>
<evidence type="ECO:0000256" key="1">
    <source>
        <dbReference type="ARBA" id="ARBA00029440"/>
    </source>
</evidence>
<dbReference type="SUPFAM" id="SSF46785">
    <property type="entry name" value="Winged helix' DNA-binding domain"/>
    <property type="match status" value="1"/>
</dbReference>
<name>A0A7C1PC65_THEPE</name>
<dbReference type="InterPro" id="IPR019887">
    <property type="entry name" value="Tscrpt_reg_AsnC/Lrp_C"/>
</dbReference>
<dbReference type="AlphaFoldDB" id="A0A7C1PC65"/>
<comment type="pathway">
    <text evidence="1">Amino-acid biosynthesis.</text>
</comment>
<dbReference type="Pfam" id="PF01037">
    <property type="entry name" value="AsnC_trans_reg"/>
    <property type="match status" value="1"/>
</dbReference>
<feature type="domain" description="HTH crp-type" evidence="3">
    <location>
        <begin position="27"/>
        <end position="79"/>
    </location>
</feature>
<dbReference type="GO" id="GO:0006355">
    <property type="term" value="P:regulation of DNA-templated transcription"/>
    <property type="evidence" value="ECO:0007669"/>
    <property type="project" value="InterPro"/>
</dbReference>
<proteinExistence type="predicted"/>
<dbReference type="Pfam" id="PF13545">
    <property type="entry name" value="HTH_Crp_2"/>
    <property type="match status" value="1"/>
</dbReference>
<dbReference type="PANTHER" id="PTHR43704:SF1">
    <property type="entry name" value="BSR5907 PROTEIN"/>
    <property type="match status" value="1"/>
</dbReference>
<evidence type="ECO:0000313" key="5">
    <source>
        <dbReference type="EMBL" id="HHP05738.1"/>
    </source>
</evidence>
<dbReference type="EMBL" id="DSKP01000083">
    <property type="protein sequence ID" value="HEB48627.1"/>
    <property type="molecule type" value="Genomic_DNA"/>
</dbReference>
<dbReference type="PANTHER" id="PTHR43704">
    <property type="entry name" value="BSR5907 PROTEIN"/>
    <property type="match status" value="1"/>
</dbReference>
<reference evidence="4" key="1">
    <citation type="journal article" date="2020" name="mSystems">
        <title>Genome- and Community-Level Interaction Insights into Carbon Utilization and Element Cycling Functions of Hydrothermarchaeota in Hydrothermal Sediment.</title>
        <authorList>
            <person name="Zhou Z."/>
            <person name="Liu Y."/>
            <person name="Xu W."/>
            <person name="Pan J."/>
            <person name="Luo Z.H."/>
            <person name="Li M."/>
        </authorList>
    </citation>
    <scope>NUCLEOTIDE SEQUENCE [LARGE SCALE GENOMIC DNA]</scope>
    <source>
        <strain evidence="5">SpSt-1125</strain>
        <strain evidence="4">SpSt-25</strain>
    </source>
</reference>
<dbReference type="Gene3D" id="3.30.70.920">
    <property type="match status" value="1"/>
</dbReference>
<evidence type="ECO:0000259" key="2">
    <source>
        <dbReference type="Pfam" id="PF01037"/>
    </source>
</evidence>
<evidence type="ECO:0000259" key="3">
    <source>
        <dbReference type="Pfam" id="PF13545"/>
    </source>
</evidence>
<dbReference type="GO" id="GO:0003677">
    <property type="term" value="F:DNA binding"/>
    <property type="evidence" value="ECO:0007669"/>
    <property type="project" value="InterPro"/>
</dbReference>
<comment type="caution">
    <text evidence="4">The sequence shown here is derived from an EMBL/GenBank/DDBJ whole genome shotgun (WGS) entry which is preliminary data.</text>
</comment>
<dbReference type="EMBL" id="DRZM01000231">
    <property type="protein sequence ID" value="HHP05738.1"/>
    <property type="molecule type" value="Genomic_DNA"/>
</dbReference>
<dbReference type="InterPro" id="IPR036388">
    <property type="entry name" value="WH-like_DNA-bd_sf"/>
</dbReference>
<dbReference type="InterPro" id="IPR036390">
    <property type="entry name" value="WH_DNA-bd_sf"/>
</dbReference>
<sequence length="161" mass="18187">MKKSNIDAGKAKLTEKQVEILRYLFSRSKPLKVFTVSVGQKTLSTELGVSRQALNIHLRRLRELGLIRTGRGFIDVTERALSVLGRQSGDAFIFLRLDPPKRMQAYEALKQLPVDKVYRVTGDIDVIVQVSQSMLESVLNAINSLDGVRETRTYVVIETLR</sequence>
<dbReference type="InterPro" id="IPR012318">
    <property type="entry name" value="HTH_CRP"/>
</dbReference>
<evidence type="ECO:0000313" key="4">
    <source>
        <dbReference type="EMBL" id="HEB48627.1"/>
    </source>
</evidence>
<feature type="domain" description="Transcription regulator AsnC/Lrp ligand binding" evidence="2">
    <location>
        <begin position="95"/>
        <end position="159"/>
    </location>
</feature>